<keyword evidence="2" id="KW-0732">Signal</keyword>
<sequence length="268" mass="29163">MEITRVLVLAMLAKLGSTECSGSFPHSVDDQICYYVSNISSPKLSRTAAENACYSMGGQLAKIHNLTSDTLKELVTQQGYSDGDGKFYAQNMASASPKHYICEPAVNDDPSTTTSTTTSTTPSPTPTATETLTTTPSSTTPTTMETSSTTVESTTTTQASTTTTTDLTTTTANMDSESTCIWYKYVTESLDEQKLQLHENFLEHRDLPVYSECLRHCSNNPVCNNSVVFDQTSCYLFSDLQVADVKEGSGKVGVVYTKRESFCTHCKP</sequence>
<keyword evidence="4" id="KW-1185">Reference proteome</keyword>
<evidence type="ECO:0000256" key="2">
    <source>
        <dbReference type="SAM" id="SignalP"/>
    </source>
</evidence>
<organism evidence="3 4">
    <name type="scientific">Bugula neritina</name>
    <name type="common">Brown bryozoan</name>
    <name type="synonym">Sertularia neritina</name>
    <dbReference type="NCBI Taxonomy" id="10212"/>
    <lineage>
        <taxon>Eukaryota</taxon>
        <taxon>Metazoa</taxon>
        <taxon>Spiralia</taxon>
        <taxon>Lophotrochozoa</taxon>
        <taxon>Bryozoa</taxon>
        <taxon>Gymnolaemata</taxon>
        <taxon>Cheilostomatida</taxon>
        <taxon>Flustrina</taxon>
        <taxon>Buguloidea</taxon>
        <taxon>Bugulidae</taxon>
        <taxon>Bugula</taxon>
    </lineage>
</organism>
<comment type="caution">
    <text evidence="3">The sequence shown here is derived from an EMBL/GenBank/DDBJ whole genome shotgun (WGS) entry which is preliminary data.</text>
</comment>
<dbReference type="InterPro" id="IPR016186">
    <property type="entry name" value="C-type_lectin-like/link_sf"/>
</dbReference>
<dbReference type="Proteomes" id="UP000593567">
    <property type="component" value="Unassembled WGS sequence"/>
</dbReference>
<name>A0A7J7J2D9_BUGNE</name>
<feature type="region of interest" description="Disordered" evidence="1">
    <location>
        <begin position="104"/>
        <end position="165"/>
    </location>
</feature>
<feature type="chain" id="PRO_5029819190" description="Apple domain-containing protein" evidence="2">
    <location>
        <begin position="19"/>
        <end position="268"/>
    </location>
</feature>
<dbReference type="Gene3D" id="3.10.100.10">
    <property type="entry name" value="Mannose-Binding Protein A, subunit A"/>
    <property type="match status" value="1"/>
</dbReference>
<proteinExistence type="predicted"/>
<dbReference type="EMBL" id="VXIV02003181">
    <property type="protein sequence ID" value="KAF6020319.1"/>
    <property type="molecule type" value="Genomic_DNA"/>
</dbReference>
<evidence type="ECO:0000256" key="1">
    <source>
        <dbReference type="SAM" id="MobiDB-lite"/>
    </source>
</evidence>
<dbReference type="SUPFAM" id="SSF56436">
    <property type="entry name" value="C-type lectin-like"/>
    <property type="match status" value="1"/>
</dbReference>
<feature type="compositionally biased region" description="Low complexity" evidence="1">
    <location>
        <begin position="110"/>
        <end position="165"/>
    </location>
</feature>
<evidence type="ECO:0000313" key="4">
    <source>
        <dbReference type="Proteomes" id="UP000593567"/>
    </source>
</evidence>
<evidence type="ECO:0008006" key="5">
    <source>
        <dbReference type="Google" id="ProtNLM"/>
    </source>
</evidence>
<reference evidence="3" key="1">
    <citation type="submission" date="2020-06" db="EMBL/GenBank/DDBJ databases">
        <title>Draft genome of Bugula neritina, a colonial animal packing powerful symbionts and potential medicines.</title>
        <authorList>
            <person name="Rayko M."/>
        </authorList>
    </citation>
    <scope>NUCLEOTIDE SEQUENCE [LARGE SCALE GENOMIC DNA]</scope>
    <source>
        <strain evidence="3">Kwan_BN1</strain>
    </source>
</reference>
<accession>A0A7J7J2D9</accession>
<feature type="signal peptide" evidence="2">
    <location>
        <begin position="1"/>
        <end position="18"/>
    </location>
</feature>
<protein>
    <recommendedName>
        <fullName evidence="5">Apple domain-containing protein</fullName>
    </recommendedName>
</protein>
<gene>
    <name evidence="3" type="ORF">EB796_021386</name>
</gene>
<dbReference type="CDD" id="cd00037">
    <property type="entry name" value="CLECT"/>
    <property type="match status" value="1"/>
</dbReference>
<evidence type="ECO:0000313" key="3">
    <source>
        <dbReference type="EMBL" id="KAF6020319.1"/>
    </source>
</evidence>
<dbReference type="InterPro" id="IPR016187">
    <property type="entry name" value="CTDL_fold"/>
</dbReference>
<dbReference type="AlphaFoldDB" id="A0A7J7J2D9"/>